<protein>
    <submittedName>
        <fullName evidence="2">Uncharacterized protein</fullName>
    </submittedName>
</protein>
<dbReference type="AlphaFoldDB" id="A0AAV4DE30"/>
<reference evidence="2 3" key="1">
    <citation type="journal article" date="2021" name="Elife">
        <title>Chloroplast acquisition without the gene transfer in kleptoplastic sea slugs, Plakobranchus ocellatus.</title>
        <authorList>
            <person name="Maeda T."/>
            <person name="Takahashi S."/>
            <person name="Yoshida T."/>
            <person name="Shimamura S."/>
            <person name="Takaki Y."/>
            <person name="Nagai Y."/>
            <person name="Toyoda A."/>
            <person name="Suzuki Y."/>
            <person name="Arimoto A."/>
            <person name="Ishii H."/>
            <person name="Satoh N."/>
            <person name="Nishiyama T."/>
            <person name="Hasebe M."/>
            <person name="Maruyama T."/>
            <person name="Minagawa J."/>
            <person name="Obokata J."/>
            <person name="Shigenobu S."/>
        </authorList>
    </citation>
    <scope>NUCLEOTIDE SEQUENCE [LARGE SCALE GENOMIC DNA]</scope>
</reference>
<accession>A0AAV4DE30</accession>
<gene>
    <name evidence="2" type="ORF">PoB_006886000</name>
</gene>
<keyword evidence="3" id="KW-1185">Reference proteome</keyword>
<evidence type="ECO:0000256" key="1">
    <source>
        <dbReference type="SAM" id="MobiDB-lite"/>
    </source>
</evidence>
<dbReference type="EMBL" id="BLXT01007807">
    <property type="protein sequence ID" value="GFO42355.1"/>
    <property type="molecule type" value="Genomic_DNA"/>
</dbReference>
<dbReference type="Proteomes" id="UP000735302">
    <property type="component" value="Unassembled WGS sequence"/>
</dbReference>
<comment type="caution">
    <text evidence="2">The sequence shown here is derived from an EMBL/GenBank/DDBJ whole genome shotgun (WGS) entry which is preliminary data.</text>
</comment>
<sequence>MANPLLDLQGPFCRRFESHDLAPGPDGGSENPRSPCNGLAVYKNQNTTGLAKLMLQPVHNKVISGFQALCQIRARGGGARIRDKRVLQISGWARYPQGHQSSLMM</sequence>
<evidence type="ECO:0000313" key="3">
    <source>
        <dbReference type="Proteomes" id="UP000735302"/>
    </source>
</evidence>
<name>A0AAV4DE30_9GAST</name>
<evidence type="ECO:0000313" key="2">
    <source>
        <dbReference type="EMBL" id="GFO42355.1"/>
    </source>
</evidence>
<organism evidence="2 3">
    <name type="scientific">Plakobranchus ocellatus</name>
    <dbReference type="NCBI Taxonomy" id="259542"/>
    <lineage>
        <taxon>Eukaryota</taxon>
        <taxon>Metazoa</taxon>
        <taxon>Spiralia</taxon>
        <taxon>Lophotrochozoa</taxon>
        <taxon>Mollusca</taxon>
        <taxon>Gastropoda</taxon>
        <taxon>Heterobranchia</taxon>
        <taxon>Euthyneura</taxon>
        <taxon>Panpulmonata</taxon>
        <taxon>Sacoglossa</taxon>
        <taxon>Placobranchoidea</taxon>
        <taxon>Plakobranchidae</taxon>
        <taxon>Plakobranchus</taxon>
    </lineage>
</organism>
<proteinExistence type="predicted"/>
<feature type="region of interest" description="Disordered" evidence="1">
    <location>
        <begin position="17"/>
        <end position="37"/>
    </location>
</feature>